<evidence type="ECO:0000259" key="6">
    <source>
        <dbReference type="Pfam" id="PF02631"/>
    </source>
</evidence>
<protein>
    <recommendedName>
        <fullName evidence="3 5">Regulatory protein RecX</fullName>
    </recommendedName>
</protein>
<gene>
    <name evidence="5" type="primary">recX</name>
    <name evidence="8" type="ORF">J0A65_20205</name>
</gene>
<dbReference type="InterPro" id="IPR003783">
    <property type="entry name" value="Regulatory_RecX"/>
</dbReference>
<feature type="domain" description="RecX third three-helical" evidence="7">
    <location>
        <begin position="100"/>
        <end position="144"/>
    </location>
</feature>
<comment type="caution">
    <text evidence="8">The sequence shown here is derived from an EMBL/GenBank/DDBJ whole genome shotgun (WGS) entry which is preliminary data.</text>
</comment>
<dbReference type="InterPro" id="IPR053925">
    <property type="entry name" value="RecX_HTH_3rd"/>
</dbReference>
<dbReference type="Pfam" id="PF21981">
    <property type="entry name" value="RecX_HTH3"/>
    <property type="match status" value="1"/>
</dbReference>
<evidence type="ECO:0000256" key="2">
    <source>
        <dbReference type="ARBA" id="ARBA00009695"/>
    </source>
</evidence>
<dbReference type="PANTHER" id="PTHR33602:SF1">
    <property type="entry name" value="REGULATORY PROTEIN RECX FAMILY PROTEIN"/>
    <property type="match status" value="1"/>
</dbReference>
<dbReference type="Proteomes" id="UP000663992">
    <property type="component" value="Unassembled WGS sequence"/>
</dbReference>
<dbReference type="InterPro" id="IPR036388">
    <property type="entry name" value="WH-like_DNA-bd_sf"/>
</dbReference>
<dbReference type="Pfam" id="PF02631">
    <property type="entry name" value="RecX_HTH2"/>
    <property type="match status" value="1"/>
</dbReference>
<evidence type="ECO:0000259" key="7">
    <source>
        <dbReference type="Pfam" id="PF21981"/>
    </source>
</evidence>
<name>A0ABS3CYJ7_9ALTE</name>
<dbReference type="RefSeq" id="WP_206596146.1">
    <property type="nucleotide sequence ID" value="NZ_JAFKCS010000034.1"/>
</dbReference>
<comment type="subcellular location">
    <subcellularLocation>
        <location evidence="1 5">Cytoplasm</location>
    </subcellularLocation>
</comment>
<keyword evidence="9" id="KW-1185">Reference proteome</keyword>
<keyword evidence="4 5" id="KW-0963">Cytoplasm</keyword>
<proteinExistence type="inferred from homology"/>
<accession>A0ABS3CYJ7</accession>
<sequence>MTDADRKIIRETLTMLLARREHSQAELMVKLTAREFDPSLSRTILTEFAERGWQSDARFAGCFVRQRVGKGQGEARIRAELRMRQVADCHIQQALDELDVDWFAAALTAYQRKYRQPAADWKEQQKRMRYLQYKGFNGEQIRFACESAFIDE</sequence>
<dbReference type="Gene3D" id="1.10.10.10">
    <property type="entry name" value="Winged helix-like DNA-binding domain superfamily/Winged helix DNA-binding domain"/>
    <property type="match status" value="3"/>
</dbReference>
<evidence type="ECO:0000256" key="1">
    <source>
        <dbReference type="ARBA" id="ARBA00004496"/>
    </source>
</evidence>
<dbReference type="PANTHER" id="PTHR33602">
    <property type="entry name" value="REGULATORY PROTEIN RECX FAMILY PROTEIN"/>
    <property type="match status" value="1"/>
</dbReference>
<evidence type="ECO:0000313" key="9">
    <source>
        <dbReference type="Proteomes" id="UP000663992"/>
    </source>
</evidence>
<evidence type="ECO:0000256" key="5">
    <source>
        <dbReference type="HAMAP-Rule" id="MF_01114"/>
    </source>
</evidence>
<dbReference type="InterPro" id="IPR053924">
    <property type="entry name" value="RecX_HTH_2nd"/>
</dbReference>
<feature type="domain" description="RecX second three-helical" evidence="6">
    <location>
        <begin position="55"/>
        <end position="95"/>
    </location>
</feature>
<evidence type="ECO:0000256" key="3">
    <source>
        <dbReference type="ARBA" id="ARBA00018111"/>
    </source>
</evidence>
<dbReference type="HAMAP" id="MF_01114">
    <property type="entry name" value="RecX"/>
    <property type="match status" value="1"/>
</dbReference>
<dbReference type="EMBL" id="JAFKCS010000034">
    <property type="protein sequence ID" value="MBN7822199.1"/>
    <property type="molecule type" value="Genomic_DNA"/>
</dbReference>
<organism evidence="8 9">
    <name type="scientific">Bowmanella yangjiangensis</name>
    <dbReference type="NCBI Taxonomy" id="2811230"/>
    <lineage>
        <taxon>Bacteria</taxon>
        <taxon>Pseudomonadati</taxon>
        <taxon>Pseudomonadota</taxon>
        <taxon>Gammaproteobacteria</taxon>
        <taxon>Alteromonadales</taxon>
        <taxon>Alteromonadaceae</taxon>
        <taxon>Bowmanella</taxon>
    </lineage>
</organism>
<comment type="function">
    <text evidence="5">Modulates RecA activity.</text>
</comment>
<comment type="similarity">
    <text evidence="2 5">Belongs to the RecX family.</text>
</comment>
<reference evidence="8 9" key="1">
    <citation type="submission" date="2021-03" db="EMBL/GenBank/DDBJ databases">
        <title>novel species isolated from a fishpond in China.</title>
        <authorList>
            <person name="Lu H."/>
            <person name="Cai Z."/>
        </authorList>
    </citation>
    <scope>NUCLEOTIDE SEQUENCE [LARGE SCALE GENOMIC DNA]</scope>
    <source>
        <strain evidence="8 9">Y57</strain>
    </source>
</reference>
<evidence type="ECO:0000313" key="8">
    <source>
        <dbReference type="EMBL" id="MBN7822199.1"/>
    </source>
</evidence>
<evidence type="ECO:0000256" key="4">
    <source>
        <dbReference type="ARBA" id="ARBA00022490"/>
    </source>
</evidence>